<evidence type="ECO:0000313" key="3">
    <source>
        <dbReference type="Proteomes" id="UP001066276"/>
    </source>
</evidence>
<feature type="compositionally biased region" description="Low complexity" evidence="1">
    <location>
        <begin position="80"/>
        <end position="91"/>
    </location>
</feature>
<evidence type="ECO:0000256" key="1">
    <source>
        <dbReference type="SAM" id="MobiDB-lite"/>
    </source>
</evidence>
<sequence>MSKYRRVRNFLDAGTPPCVNHIEDAKMTPIQVHEFQRRAMPYQHILLVESGYRQMARRYRAECASGAWRAFPQGGPTLPTTATTSTTTSSTQVAPLTAGTIVPTMSASASGPSSGPPSGQPTGIDNTRPHTSSAGTQTAPAATIDPGAFVDMQRKMDRVLWKISHLSRDVRHMNRRVRSIKQTLWRANL</sequence>
<proteinExistence type="predicted"/>
<protein>
    <submittedName>
        <fullName evidence="2">Uncharacterized protein</fullName>
    </submittedName>
</protein>
<feature type="compositionally biased region" description="Polar residues" evidence="1">
    <location>
        <begin position="120"/>
        <end position="140"/>
    </location>
</feature>
<organism evidence="2 3">
    <name type="scientific">Pleurodeles waltl</name>
    <name type="common">Iberian ribbed newt</name>
    <dbReference type="NCBI Taxonomy" id="8319"/>
    <lineage>
        <taxon>Eukaryota</taxon>
        <taxon>Metazoa</taxon>
        <taxon>Chordata</taxon>
        <taxon>Craniata</taxon>
        <taxon>Vertebrata</taxon>
        <taxon>Euteleostomi</taxon>
        <taxon>Amphibia</taxon>
        <taxon>Batrachia</taxon>
        <taxon>Caudata</taxon>
        <taxon>Salamandroidea</taxon>
        <taxon>Salamandridae</taxon>
        <taxon>Pleurodelinae</taxon>
        <taxon>Pleurodeles</taxon>
    </lineage>
</organism>
<dbReference type="Proteomes" id="UP001066276">
    <property type="component" value="Chromosome 1_1"/>
</dbReference>
<evidence type="ECO:0000313" key="2">
    <source>
        <dbReference type="EMBL" id="KAJ1213916.1"/>
    </source>
</evidence>
<reference evidence="2" key="1">
    <citation type="journal article" date="2022" name="bioRxiv">
        <title>Sequencing and chromosome-scale assembly of the giantPleurodeles waltlgenome.</title>
        <authorList>
            <person name="Brown T."/>
            <person name="Elewa A."/>
            <person name="Iarovenko S."/>
            <person name="Subramanian E."/>
            <person name="Araus A.J."/>
            <person name="Petzold A."/>
            <person name="Susuki M."/>
            <person name="Suzuki K.-i.T."/>
            <person name="Hayashi T."/>
            <person name="Toyoda A."/>
            <person name="Oliveira C."/>
            <person name="Osipova E."/>
            <person name="Leigh N.D."/>
            <person name="Simon A."/>
            <person name="Yun M.H."/>
        </authorList>
    </citation>
    <scope>NUCLEOTIDE SEQUENCE</scope>
    <source>
        <strain evidence="2">20211129_DDA</strain>
        <tissue evidence="2">Liver</tissue>
    </source>
</reference>
<accession>A0AAV7WML9</accession>
<dbReference type="EMBL" id="JANPWB010000001">
    <property type="protein sequence ID" value="KAJ1213916.1"/>
    <property type="molecule type" value="Genomic_DNA"/>
</dbReference>
<gene>
    <name evidence="2" type="ORF">NDU88_001545</name>
</gene>
<name>A0AAV7WML9_PLEWA</name>
<comment type="caution">
    <text evidence="2">The sequence shown here is derived from an EMBL/GenBank/DDBJ whole genome shotgun (WGS) entry which is preliminary data.</text>
</comment>
<dbReference type="AlphaFoldDB" id="A0AAV7WML9"/>
<feature type="region of interest" description="Disordered" evidence="1">
    <location>
        <begin position="70"/>
        <end position="146"/>
    </location>
</feature>
<keyword evidence="3" id="KW-1185">Reference proteome</keyword>